<feature type="transmembrane region" description="Helical" evidence="7">
    <location>
        <begin position="71"/>
        <end position="89"/>
    </location>
</feature>
<evidence type="ECO:0000256" key="2">
    <source>
        <dbReference type="ARBA" id="ARBA00009298"/>
    </source>
</evidence>
<dbReference type="Proteomes" id="UP001549145">
    <property type="component" value="Unassembled WGS sequence"/>
</dbReference>
<evidence type="ECO:0000256" key="3">
    <source>
        <dbReference type="ARBA" id="ARBA00022475"/>
    </source>
</evidence>
<evidence type="ECO:0000256" key="5">
    <source>
        <dbReference type="ARBA" id="ARBA00022989"/>
    </source>
</evidence>
<proteinExistence type="inferred from homology"/>
<accession>A0ABV2L3W1</accession>
<keyword evidence="6 7" id="KW-0472">Membrane</keyword>
<dbReference type="PRINTS" id="PR01837">
    <property type="entry name" value="MGTCSAPBPROT"/>
</dbReference>
<protein>
    <recommendedName>
        <fullName evidence="7">Protein MgtC</fullName>
    </recommendedName>
</protein>
<keyword evidence="7" id="KW-0997">Cell inner membrane</keyword>
<dbReference type="InterPro" id="IPR049177">
    <property type="entry name" value="MgtC_SapB_SrpB_YhiD_N"/>
</dbReference>
<evidence type="ECO:0000256" key="7">
    <source>
        <dbReference type="RuleBase" id="RU365041"/>
    </source>
</evidence>
<keyword evidence="3" id="KW-1003">Cell membrane</keyword>
<dbReference type="PANTHER" id="PTHR33778">
    <property type="entry name" value="PROTEIN MGTC"/>
    <property type="match status" value="1"/>
</dbReference>
<keyword evidence="5 7" id="KW-1133">Transmembrane helix</keyword>
<sequence length="235" mass="25050">MLSNLDMVGRLLAAALLGSVIGFERERLVWAAGMRTHMLVCVGSCLLMIVSAFGFSDILGRPNVTLDPSRVAAQVVSGIGFLGAGTILLRGEVVKGLTTAASLWAVAAIGLAAGGGLYVPAIATTVIVLAILAGMKPIEERYRARRQRHDLRVVARHGLLTTERLRILAGPCAGKLRQIVIRQGTSDDRDEITLCLVHVDRGALDALTERLRRHEGVESVEAIERTSIGRDAGGE</sequence>
<dbReference type="PANTHER" id="PTHR33778:SF1">
    <property type="entry name" value="MAGNESIUM TRANSPORTER YHID-RELATED"/>
    <property type="match status" value="1"/>
</dbReference>
<reference evidence="9 10" key="1">
    <citation type="submission" date="2024-06" db="EMBL/GenBank/DDBJ databases">
        <title>Genomic Encyclopedia of Type Strains, Phase IV (KMG-IV): sequencing the most valuable type-strain genomes for metagenomic binning, comparative biology and taxonomic classification.</title>
        <authorList>
            <person name="Goeker M."/>
        </authorList>
    </citation>
    <scope>NUCLEOTIDE SEQUENCE [LARGE SCALE GENOMIC DNA]</scope>
    <source>
        <strain evidence="9 10">DSM 21331</strain>
    </source>
</reference>
<organism evidence="9 10">
    <name type="scientific">Methylobacterium goesingense</name>
    <dbReference type="NCBI Taxonomy" id="243690"/>
    <lineage>
        <taxon>Bacteria</taxon>
        <taxon>Pseudomonadati</taxon>
        <taxon>Pseudomonadota</taxon>
        <taxon>Alphaproteobacteria</taxon>
        <taxon>Hyphomicrobiales</taxon>
        <taxon>Methylobacteriaceae</taxon>
        <taxon>Methylobacterium</taxon>
    </lineage>
</organism>
<dbReference type="EMBL" id="JBEPMM010000004">
    <property type="protein sequence ID" value="MET3692517.1"/>
    <property type="molecule type" value="Genomic_DNA"/>
</dbReference>
<evidence type="ECO:0000256" key="6">
    <source>
        <dbReference type="ARBA" id="ARBA00023136"/>
    </source>
</evidence>
<gene>
    <name evidence="9" type="ORF">ABID43_002053</name>
</gene>
<keyword evidence="4 7" id="KW-0812">Transmembrane</keyword>
<comment type="subcellular location">
    <subcellularLocation>
        <location evidence="7">Cell inner membrane</location>
        <topology evidence="7">Multi-pass membrane protein</topology>
    </subcellularLocation>
    <subcellularLocation>
        <location evidence="1">Cell membrane</location>
        <topology evidence="1">Multi-pass membrane protein</topology>
    </subcellularLocation>
</comment>
<evidence type="ECO:0000313" key="9">
    <source>
        <dbReference type="EMBL" id="MET3692517.1"/>
    </source>
</evidence>
<comment type="caution">
    <text evidence="9">The sequence shown here is derived from an EMBL/GenBank/DDBJ whole genome shotgun (WGS) entry which is preliminary data.</text>
</comment>
<comment type="similarity">
    <text evidence="2 7">Belongs to the MgtC/SapB family.</text>
</comment>
<evidence type="ECO:0000256" key="1">
    <source>
        <dbReference type="ARBA" id="ARBA00004651"/>
    </source>
</evidence>
<name>A0ABV2L3W1_9HYPH</name>
<feature type="domain" description="MgtC/SapB/SrpB/YhiD N-terminal" evidence="8">
    <location>
        <begin position="11"/>
        <end position="140"/>
    </location>
</feature>
<dbReference type="InterPro" id="IPR003416">
    <property type="entry name" value="MgtC/SapB/SrpB/YhiD_fam"/>
</dbReference>
<evidence type="ECO:0000259" key="8">
    <source>
        <dbReference type="Pfam" id="PF02308"/>
    </source>
</evidence>
<feature type="transmembrane region" description="Helical" evidence="7">
    <location>
        <begin position="38"/>
        <end position="59"/>
    </location>
</feature>
<dbReference type="Pfam" id="PF02308">
    <property type="entry name" value="MgtC"/>
    <property type="match status" value="1"/>
</dbReference>
<dbReference type="RefSeq" id="WP_238279834.1">
    <property type="nucleotide sequence ID" value="NZ_BPQL01000067.1"/>
</dbReference>
<feature type="transmembrane region" description="Helical" evidence="7">
    <location>
        <begin position="101"/>
        <end position="133"/>
    </location>
</feature>
<keyword evidence="10" id="KW-1185">Reference proteome</keyword>
<evidence type="ECO:0000313" key="10">
    <source>
        <dbReference type="Proteomes" id="UP001549145"/>
    </source>
</evidence>
<evidence type="ECO:0000256" key="4">
    <source>
        <dbReference type="ARBA" id="ARBA00022692"/>
    </source>
</evidence>